<dbReference type="EMBL" id="CAJOBJ010364811">
    <property type="protein sequence ID" value="CAF5220381.1"/>
    <property type="molecule type" value="Genomic_DNA"/>
</dbReference>
<proteinExistence type="predicted"/>
<evidence type="ECO:0000256" key="1">
    <source>
        <dbReference type="SAM" id="MobiDB-lite"/>
    </source>
</evidence>
<feature type="non-terminal residue" evidence="2">
    <location>
        <position position="115"/>
    </location>
</feature>
<reference evidence="2" key="1">
    <citation type="submission" date="2021-02" db="EMBL/GenBank/DDBJ databases">
        <authorList>
            <person name="Nowell W R."/>
        </authorList>
    </citation>
    <scope>NUCLEOTIDE SEQUENCE</scope>
</reference>
<protein>
    <submittedName>
        <fullName evidence="2">Uncharacterized protein</fullName>
    </submittedName>
</protein>
<feature type="region of interest" description="Disordered" evidence="1">
    <location>
        <begin position="1"/>
        <end position="115"/>
    </location>
</feature>
<accession>A0A8S3JLB2</accession>
<dbReference type="Proteomes" id="UP000681720">
    <property type="component" value="Unassembled WGS sequence"/>
</dbReference>
<feature type="non-terminal residue" evidence="2">
    <location>
        <position position="1"/>
    </location>
</feature>
<organism evidence="2 3">
    <name type="scientific">Rotaria magnacalcarata</name>
    <dbReference type="NCBI Taxonomy" id="392030"/>
    <lineage>
        <taxon>Eukaryota</taxon>
        <taxon>Metazoa</taxon>
        <taxon>Spiralia</taxon>
        <taxon>Gnathifera</taxon>
        <taxon>Rotifera</taxon>
        <taxon>Eurotatoria</taxon>
        <taxon>Bdelloidea</taxon>
        <taxon>Philodinida</taxon>
        <taxon>Philodinidae</taxon>
        <taxon>Rotaria</taxon>
    </lineage>
</organism>
<evidence type="ECO:0000313" key="3">
    <source>
        <dbReference type="Proteomes" id="UP000681720"/>
    </source>
</evidence>
<comment type="caution">
    <text evidence="2">The sequence shown here is derived from an EMBL/GenBank/DDBJ whole genome shotgun (WGS) entry which is preliminary data.</text>
</comment>
<name>A0A8S3JLB2_9BILA</name>
<gene>
    <name evidence="2" type="ORF">GIL414_LOCUS83980</name>
</gene>
<evidence type="ECO:0000313" key="2">
    <source>
        <dbReference type="EMBL" id="CAF5220381.1"/>
    </source>
</evidence>
<sequence>DKEVAESLSHTTNYSLQFEAIPNDEDDNENGDIVFMPIKSNDDDEPIHDSQDPLVSPSKYRDSSHWSKSCHSGGESSLKGLKTSVHQDMDDFSDPGETSDRDDDSTADEEDLLHS</sequence>
<dbReference type="AlphaFoldDB" id="A0A8S3JLB2"/>
<feature type="compositionally biased region" description="Acidic residues" evidence="1">
    <location>
        <begin position="100"/>
        <end position="115"/>
    </location>
</feature>